<feature type="region of interest" description="Disordered" evidence="5">
    <location>
        <begin position="791"/>
        <end position="813"/>
    </location>
</feature>
<organism evidence="7 8">
    <name type="scientific">Paracoccus aurantiacus</name>
    <dbReference type="NCBI Taxonomy" id="2599412"/>
    <lineage>
        <taxon>Bacteria</taxon>
        <taxon>Pseudomonadati</taxon>
        <taxon>Pseudomonadota</taxon>
        <taxon>Alphaproteobacteria</taxon>
        <taxon>Rhodobacterales</taxon>
        <taxon>Paracoccaceae</taxon>
        <taxon>Paracoccus</taxon>
    </lineage>
</organism>
<feature type="region of interest" description="Disordered" evidence="5">
    <location>
        <begin position="1"/>
        <end position="225"/>
    </location>
</feature>
<protein>
    <submittedName>
        <fullName evidence="7">Class I poly(R)-hydroxyalkanoic acid synthase</fullName>
    </submittedName>
</protein>
<keyword evidence="8" id="KW-1185">Reference proteome</keyword>
<dbReference type="Proteomes" id="UP000321562">
    <property type="component" value="Unassembled WGS sequence"/>
</dbReference>
<dbReference type="GO" id="GO:0016746">
    <property type="term" value="F:acyltransferase activity"/>
    <property type="evidence" value="ECO:0007669"/>
    <property type="project" value="UniProtKB-KW"/>
</dbReference>
<sequence length="813" mass="86777">MASNDKRKSGGRGKGAATSSTKNTVTSPASGSDPAPASASGSKRRAPRSQAAESASKTAQKPARSAPKSSGAATKAAGKAATKPRGTTRRTEAALGGRGVASAADAKASKSEKADATAQPATAKKSAAKGRAAKSGAASGSTAQPRAAASTATGRTARKAAKPSAAKPSGAKASAATSSATSAQPPVAPAGTPQSPPADLAAGASVTSSEAKGAATAPPLPHAAPKEETLAAAGQLTENMERIEVLTQRLASALSQRPMHDPGVEGPGADLMVNAGLAWAKLWHEQPARILEQQVKYWGATLAHYAEMQSQLAKGKLTVTPAEEPETDKRFRNPLWQSHPYFNLVKTQYQINARAMREAAQGLDMLSAVDQHRLNWLTDQVIDMFAPTNFLATNPDAIERALETEGESLVKGLENLVRDVESHGGELVVSLADRNAFAVGENIGTAPGEVVRREPLYELIQFSPTTEQVHAIPLVLFPPWINKFYILDLKPENSLIRWIVDQGYTLFVVSWKNPDASYADTGLEDYVDAYLSVMDAVEEITEQPKLNAVGYCIGGTTLSLTLALMEQRGDDRVESATFFTTLTDFDEQGEFTPFLQDDFVEGITAEVARAGIFASHLMTRTMSFLRANDLVWGPAIRSYLMGEAPPAFDLLYWNGDATNLPGRMTVDYLRGLCQQNLLVGEGFPMKGHKLTLADIKLPLCAIGCETDHIAPWKYSWRGVAKMASADKRFILSESGHIAGIVNPPSKKKYGHYTGGTDFANGPEEWHDSASFTAGSWWPTWQRWLTERSGSMVPARQPEPGFGAAPGSYVHERH</sequence>
<dbReference type="InterPro" id="IPR029058">
    <property type="entry name" value="AB_hydrolase_fold"/>
</dbReference>
<dbReference type="GO" id="GO:0005737">
    <property type="term" value="C:cytoplasm"/>
    <property type="evidence" value="ECO:0007669"/>
    <property type="project" value="UniProtKB-SubCell"/>
</dbReference>
<accession>A0A5C6S9V5</accession>
<dbReference type="Pfam" id="PF07167">
    <property type="entry name" value="PhaC_N"/>
    <property type="match status" value="1"/>
</dbReference>
<dbReference type="Gene3D" id="3.40.50.1820">
    <property type="entry name" value="alpha/beta hydrolase"/>
    <property type="match status" value="1"/>
</dbReference>
<feature type="compositionally biased region" description="Low complexity" evidence="5">
    <location>
        <begin position="162"/>
        <end position="185"/>
    </location>
</feature>
<feature type="compositionally biased region" description="Low complexity" evidence="5">
    <location>
        <begin position="66"/>
        <end position="84"/>
    </location>
</feature>
<comment type="subcellular location">
    <subcellularLocation>
        <location evidence="1">Cytoplasm</location>
    </subcellularLocation>
</comment>
<evidence type="ECO:0000259" key="6">
    <source>
        <dbReference type="Pfam" id="PF07167"/>
    </source>
</evidence>
<keyword evidence="4" id="KW-0012">Acyltransferase</keyword>
<dbReference type="InterPro" id="IPR010941">
    <property type="entry name" value="PhaC_N"/>
</dbReference>
<evidence type="ECO:0000256" key="4">
    <source>
        <dbReference type="ARBA" id="ARBA00023315"/>
    </source>
</evidence>
<keyword evidence="2" id="KW-0963">Cytoplasm</keyword>
<dbReference type="SUPFAM" id="SSF53474">
    <property type="entry name" value="alpha/beta-Hydrolases"/>
    <property type="match status" value="1"/>
</dbReference>
<evidence type="ECO:0000256" key="3">
    <source>
        <dbReference type="ARBA" id="ARBA00022679"/>
    </source>
</evidence>
<evidence type="ECO:0000256" key="2">
    <source>
        <dbReference type="ARBA" id="ARBA00022490"/>
    </source>
</evidence>
<dbReference type="NCBIfam" id="TIGR01838">
    <property type="entry name" value="PHA_synth_I"/>
    <property type="match status" value="1"/>
</dbReference>
<evidence type="ECO:0000256" key="1">
    <source>
        <dbReference type="ARBA" id="ARBA00004496"/>
    </source>
</evidence>
<feature type="compositionally biased region" description="Low complexity" evidence="5">
    <location>
        <begin position="15"/>
        <end position="41"/>
    </location>
</feature>
<evidence type="ECO:0000313" key="8">
    <source>
        <dbReference type="Proteomes" id="UP000321562"/>
    </source>
</evidence>
<comment type="caution">
    <text evidence="7">The sequence shown here is derived from an EMBL/GenBank/DDBJ whole genome shotgun (WGS) entry which is preliminary data.</text>
</comment>
<evidence type="ECO:0000313" key="7">
    <source>
        <dbReference type="EMBL" id="TXB70365.1"/>
    </source>
</evidence>
<dbReference type="EMBL" id="VOPL01000001">
    <property type="protein sequence ID" value="TXB70365.1"/>
    <property type="molecule type" value="Genomic_DNA"/>
</dbReference>
<feature type="domain" description="Poly-beta-hydroxybutyrate polymerase N-terminal" evidence="6">
    <location>
        <begin position="328"/>
        <end position="499"/>
    </location>
</feature>
<evidence type="ECO:0000256" key="5">
    <source>
        <dbReference type="SAM" id="MobiDB-lite"/>
    </source>
</evidence>
<reference evidence="7 8" key="1">
    <citation type="submission" date="2019-08" db="EMBL/GenBank/DDBJ databases">
        <authorList>
            <person name="Ye J."/>
        </authorList>
    </citation>
    <scope>NUCLEOTIDE SEQUENCE [LARGE SCALE GENOMIC DNA]</scope>
    <source>
        <strain evidence="7 8">TK008</strain>
    </source>
</reference>
<dbReference type="InterPro" id="IPR051321">
    <property type="entry name" value="PHA/PHB_synthase"/>
</dbReference>
<dbReference type="AlphaFoldDB" id="A0A5C6S9V5"/>
<feature type="compositionally biased region" description="Low complexity" evidence="5">
    <location>
        <begin position="116"/>
        <end position="125"/>
    </location>
</feature>
<proteinExistence type="predicted"/>
<dbReference type="PANTHER" id="PTHR36837">
    <property type="entry name" value="POLY(3-HYDROXYALKANOATE) POLYMERASE SUBUNIT PHAC"/>
    <property type="match status" value="1"/>
</dbReference>
<feature type="compositionally biased region" description="Low complexity" evidence="5">
    <location>
        <begin position="133"/>
        <end position="155"/>
    </location>
</feature>
<dbReference type="InterPro" id="IPR010963">
    <property type="entry name" value="PHA_synth_I"/>
</dbReference>
<dbReference type="GO" id="GO:0042619">
    <property type="term" value="P:poly-hydroxybutyrate biosynthetic process"/>
    <property type="evidence" value="ECO:0007669"/>
    <property type="project" value="InterPro"/>
</dbReference>
<name>A0A5C6S9V5_9RHOB</name>
<keyword evidence="3" id="KW-0808">Transferase</keyword>
<dbReference type="PANTHER" id="PTHR36837:SF5">
    <property type="entry name" value="POLY-3-HYDROXYBUTYRATE SYNTHASE"/>
    <property type="match status" value="1"/>
</dbReference>
<gene>
    <name evidence="7" type="primary">phaC</name>
    <name evidence="7" type="ORF">FQV27_00310</name>
</gene>
<dbReference type="OrthoDB" id="7208816at2"/>